<organism evidence="1 2">
    <name type="scientific">Periplaneta americana</name>
    <name type="common">American cockroach</name>
    <name type="synonym">Blatta americana</name>
    <dbReference type="NCBI Taxonomy" id="6978"/>
    <lineage>
        <taxon>Eukaryota</taxon>
        <taxon>Metazoa</taxon>
        <taxon>Ecdysozoa</taxon>
        <taxon>Arthropoda</taxon>
        <taxon>Hexapoda</taxon>
        <taxon>Insecta</taxon>
        <taxon>Pterygota</taxon>
        <taxon>Neoptera</taxon>
        <taxon>Polyneoptera</taxon>
        <taxon>Dictyoptera</taxon>
        <taxon>Blattodea</taxon>
        <taxon>Blattoidea</taxon>
        <taxon>Blattidae</taxon>
        <taxon>Blattinae</taxon>
        <taxon>Periplaneta</taxon>
    </lineage>
</organism>
<proteinExistence type="predicted"/>
<dbReference type="Proteomes" id="UP001148838">
    <property type="component" value="Unassembled WGS sequence"/>
</dbReference>
<keyword evidence="2" id="KW-1185">Reference proteome</keyword>
<gene>
    <name evidence="1" type="ORF">ANN_23627</name>
</gene>
<reference evidence="1 2" key="1">
    <citation type="journal article" date="2022" name="Allergy">
        <title>Genome assembly and annotation of Periplaneta americana reveal a comprehensive cockroach allergen profile.</title>
        <authorList>
            <person name="Wang L."/>
            <person name="Xiong Q."/>
            <person name="Saelim N."/>
            <person name="Wang L."/>
            <person name="Nong W."/>
            <person name="Wan A.T."/>
            <person name="Shi M."/>
            <person name="Liu X."/>
            <person name="Cao Q."/>
            <person name="Hui J.H.L."/>
            <person name="Sookrung N."/>
            <person name="Leung T.F."/>
            <person name="Tungtrongchitr A."/>
            <person name="Tsui S.K.W."/>
        </authorList>
    </citation>
    <scope>NUCLEOTIDE SEQUENCE [LARGE SCALE GENOMIC DNA]</scope>
    <source>
        <strain evidence="1">PWHHKU_190912</strain>
    </source>
</reference>
<comment type="caution">
    <text evidence="1">The sequence shown here is derived from an EMBL/GenBank/DDBJ whole genome shotgun (WGS) entry which is preliminary data.</text>
</comment>
<evidence type="ECO:0000313" key="2">
    <source>
        <dbReference type="Proteomes" id="UP001148838"/>
    </source>
</evidence>
<evidence type="ECO:0008006" key="3">
    <source>
        <dbReference type="Google" id="ProtNLM"/>
    </source>
</evidence>
<protein>
    <recommendedName>
        <fullName evidence="3">Reverse transcriptase domain-containing protein</fullName>
    </recommendedName>
</protein>
<sequence length="439" mass="49793">MAGLCEGGNEPAVSLKAICNVFRISPDRWTTMTSRCSEIGTKLLEGSMAVMATVYYKLQKNPGSLRHPRDIRRWGGISKRAGLKAELHYIHRELVWEVMSAAVHLLYFSYRLNNVLRIKSFDSYNEISNQYGFTLSNDLQNLSAFAFADDLALVGKDEKSATALIDMAESKLDELGLEINTIKSKCIILERGVLTKGALISLHGSAIHSTDDKSETIRYLGVDFRDKIFLDKKKIITNLTRDLNNLTQTPLLKPDQKLKFVNEYIWPGLIYPLQCAPLDQLPDSFLKDLDKHFKICKRLSQVSDDHLLLVRNLEEEKKTTLKRLKIPEANITPRTTGIHLRDEFRKRSFDSWCQLPHKEKGCAPFLAELSARPLAVNQAATRQKLLATCWAFVGKESYCVTTGIIESVELSPVFFGTRVGKFMKRSTVFLKTTLTEERI</sequence>
<dbReference type="EMBL" id="JAJSOF020000025">
    <property type="protein sequence ID" value="KAJ4435053.1"/>
    <property type="molecule type" value="Genomic_DNA"/>
</dbReference>
<name>A0ABQ8SM27_PERAM</name>
<accession>A0ABQ8SM27</accession>
<evidence type="ECO:0000313" key="1">
    <source>
        <dbReference type="EMBL" id="KAJ4435053.1"/>
    </source>
</evidence>